<dbReference type="AlphaFoldDB" id="A0A2U2N3P6"/>
<keyword evidence="4" id="KW-1185">Reference proteome</keyword>
<protein>
    <submittedName>
        <fullName evidence="3">Phage major capsid protein</fullName>
    </submittedName>
</protein>
<dbReference type="InterPro" id="IPR024455">
    <property type="entry name" value="Phage_capsid"/>
</dbReference>
<dbReference type="Proteomes" id="UP000245876">
    <property type="component" value="Unassembled WGS sequence"/>
</dbReference>
<dbReference type="EMBL" id="QFFM01000022">
    <property type="protein sequence ID" value="PWG63845.1"/>
    <property type="molecule type" value="Genomic_DNA"/>
</dbReference>
<evidence type="ECO:0000313" key="4">
    <source>
        <dbReference type="Proteomes" id="UP000245876"/>
    </source>
</evidence>
<dbReference type="Pfam" id="PF05065">
    <property type="entry name" value="Phage_capsid"/>
    <property type="match status" value="1"/>
</dbReference>
<comment type="caution">
    <text evidence="3">The sequence shown here is derived from an EMBL/GenBank/DDBJ whole genome shotgun (WGS) entry which is preliminary data.</text>
</comment>
<comment type="subcellular location">
    <subcellularLocation>
        <location evidence="1">Virion</location>
    </subcellularLocation>
</comment>
<dbReference type="OrthoDB" id="8444243at2"/>
<evidence type="ECO:0000259" key="2">
    <source>
        <dbReference type="Pfam" id="PF05065"/>
    </source>
</evidence>
<evidence type="ECO:0000313" key="3">
    <source>
        <dbReference type="EMBL" id="PWG63845.1"/>
    </source>
</evidence>
<dbReference type="InterPro" id="IPR054612">
    <property type="entry name" value="Phage_capsid-like_C"/>
</dbReference>
<reference evidence="3 4" key="1">
    <citation type="journal article" date="2018" name="Int. J. Syst. Evol. Microbiol.">
        <title>Bifidobacterium callitrichidarum sp. nov. from the faeces of the emperor tamarin (Saguinus imperator).</title>
        <authorList>
            <person name="Modesto M."/>
            <person name="Michelini S."/>
            <person name="Sansosti M.C."/>
            <person name="De Filippo C."/>
            <person name="Cavalieri D."/>
            <person name="Qvirist L."/>
            <person name="Andlid T."/>
            <person name="Spiezio C."/>
            <person name="Sandri C."/>
            <person name="Pascarelli S."/>
            <person name="Sgorbati B."/>
            <person name="Mattarelli P."/>
        </authorList>
    </citation>
    <scope>NUCLEOTIDE SEQUENCE [LARGE SCALE GENOMIC DNA]</scope>
    <source>
        <strain evidence="3 4">TRI 5</strain>
    </source>
</reference>
<sequence>MNILEQLEAEKAAAGKLVEKGGPDGSNLTEKEMKELRNHYEKAKSLKERVELFKGVNDLNFDGANPAARRGGASAHLSLRSLANEIPKEIISYSGRFGVKGLLQSGRTLLPVPIINNAEPIPTIDAEIPPRLVDYLPAVGRKEPVYDILFETTPEEDSGGAAVVPEGAEKPVKRLGLKFKTQNLKVVAVLSDELDKFVLQDFSAIRTWLGNRLTLEVINAVEDEILHGDGSDKHLLGLDHIEGVQTQEWGGNILDTVMLGVNKVESVGVAAQLIALSTTDWMNAQRWKDAEGRYYMSPSIIDPVGRTMFGYQVVQVPGLEAGTGWVIGAGSVALSFGEEMHIEWNPYSGFTRNTIRARVENRYALDVFRAHGLVKLDLSGQTDTTGIAKTLRVDAAK</sequence>
<feature type="domain" description="Phage capsid-like C-terminal" evidence="2">
    <location>
        <begin position="155"/>
        <end position="377"/>
    </location>
</feature>
<dbReference type="Gene3D" id="3.30.2400.10">
    <property type="entry name" value="Major capsid protein gp5"/>
    <property type="match status" value="1"/>
</dbReference>
<dbReference type="RefSeq" id="WP_109057690.1">
    <property type="nucleotide sequence ID" value="NZ_QFFM01000022.1"/>
</dbReference>
<dbReference type="SUPFAM" id="SSF56563">
    <property type="entry name" value="Major capsid protein gp5"/>
    <property type="match status" value="1"/>
</dbReference>
<dbReference type="Gene3D" id="3.30.2320.10">
    <property type="entry name" value="hypothetical protein PF0899 domain"/>
    <property type="match status" value="1"/>
</dbReference>
<evidence type="ECO:0000256" key="1">
    <source>
        <dbReference type="ARBA" id="ARBA00004328"/>
    </source>
</evidence>
<proteinExistence type="predicted"/>
<accession>A0A2U2N3P6</accession>
<dbReference type="NCBIfam" id="TIGR01554">
    <property type="entry name" value="major_cap_HK97"/>
    <property type="match status" value="1"/>
</dbReference>
<organism evidence="3 4">
    <name type="scientific">Bifidobacterium callitrichidarum</name>
    <dbReference type="NCBI Taxonomy" id="2052941"/>
    <lineage>
        <taxon>Bacteria</taxon>
        <taxon>Bacillati</taxon>
        <taxon>Actinomycetota</taxon>
        <taxon>Actinomycetes</taxon>
        <taxon>Bifidobacteriales</taxon>
        <taxon>Bifidobacteriaceae</taxon>
        <taxon>Bifidobacterium</taxon>
    </lineage>
</organism>
<gene>
    <name evidence="3" type="ORF">DF196_10025</name>
</gene>
<name>A0A2U2N3P6_9BIFI</name>